<proteinExistence type="predicted"/>
<reference evidence="1 2" key="1">
    <citation type="submission" date="2014-12" db="EMBL/GenBank/DDBJ databases">
        <title>Genome sequencing of Brevundimonas nasdae TPW30.</title>
        <authorList>
            <person name="Tan P.W."/>
            <person name="Chan K.-G."/>
        </authorList>
    </citation>
    <scope>NUCLEOTIDE SEQUENCE [LARGE SCALE GENOMIC DNA]</scope>
    <source>
        <strain evidence="1 2">TPW30</strain>
    </source>
</reference>
<accession>A0A0B4CP23</accession>
<evidence type="ECO:0000313" key="1">
    <source>
        <dbReference type="EMBL" id="KIC53735.1"/>
    </source>
</evidence>
<dbReference type="Proteomes" id="UP000031166">
    <property type="component" value="Unassembled WGS sequence"/>
</dbReference>
<dbReference type="RefSeq" id="WP_039248741.1">
    <property type="nucleotide sequence ID" value="NZ_JWSY01000056.1"/>
</dbReference>
<gene>
    <name evidence="1" type="ORF">RM53_16335</name>
</gene>
<evidence type="ECO:0000313" key="2">
    <source>
        <dbReference type="Proteomes" id="UP000031166"/>
    </source>
</evidence>
<comment type="caution">
    <text evidence="1">The sequence shown here is derived from an EMBL/GenBank/DDBJ whole genome shotgun (WGS) entry which is preliminary data.</text>
</comment>
<sequence>MLNRFSSPDPWRKPTAFDYDGFYRAAVEASELKDGLTLLVVPQPLSADSSLAVQYVGEGSSEDGCIFYAFLFRGCGFYALIWIEDDLRRARLAWRGDEDAYVRAELLLRLFEGETLAHLR</sequence>
<protein>
    <submittedName>
        <fullName evidence="1">Uncharacterized protein</fullName>
    </submittedName>
</protein>
<name>A0A0B4CP23_9CAUL</name>
<organism evidence="1 2">
    <name type="scientific">Brevundimonas nasdae</name>
    <dbReference type="NCBI Taxonomy" id="172043"/>
    <lineage>
        <taxon>Bacteria</taxon>
        <taxon>Pseudomonadati</taxon>
        <taxon>Pseudomonadota</taxon>
        <taxon>Alphaproteobacteria</taxon>
        <taxon>Caulobacterales</taxon>
        <taxon>Caulobacteraceae</taxon>
        <taxon>Brevundimonas</taxon>
    </lineage>
</organism>
<dbReference type="EMBL" id="JWSY01000056">
    <property type="protein sequence ID" value="KIC53735.1"/>
    <property type="molecule type" value="Genomic_DNA"/>
</dbReference>
<dbReference type="AlphaFoldDB" id="A0A0B4CP23"/>